<evidence type="ECO:0000256" key="4">
    <source>
        <dbReference type="ARBA" id="ARBA00022741"/>
    </source>
</evidence>
<evidence type="ECO:0000256" key="3">
    <source>
        <dbReference type="ARBA" id="ARBA00022679"/>
    </source>
</evidence>
<keyword evidence="3" id="KW-0808">Transferase</keyword>
<name>A2FNC2_TRIV3</name>
<evidence type="ECO:0000256" key="7">
    <source>
        <dbReference type="PROSITE-ProRule" id="PRU10141"/>
    </source>
</evidence>
<dbReference type="Pfam" id="PF00069">
    <property type="entry name" value="Pkinase"/>
    <property type="match status" value="1"/>
</dbReference>
<dbReference type="GO" id="GO:0004674">
    <property type="term" value="F:protein serine/threonine kinase activity"/>
    <property type="evidence" value="ECO:0000318"/>
    <property type="project" value="GO_Central"/>
</dbReference>
<dbReference type="OMA" id="ESQNIMH"/>
<reference evidence="10" key="1">
    <citation type="submission" date="2006-10" db="EMBL/GenBank/DDBJ databases">
        <authorList>
            <person name="Amadeo P."/>
            <person name="Zhao Q."/>
            <person name="Wortman J."/>
            <person name="Fraser-Liggett C."/>
            <person name="Carlton J."/>
        </authorList>
    </citation>
    <scope>NUCLEOTIDE SEQUENCE</scope>
    <source>
        <strain evidence="10">G3</strain>
    </source>
</reference>
<accession>A2FNC2</accession>
<dbReference type="AlphaFoldDB" id="A2FNC2"/>
<evidence type="ECO:0000256" key="2">
    <source>
        <dbReference type="ARBA" id="ARBA00022527"/>
    </source>
</evidence>
<dbReference type="Proteomes" id="UP000001542">
    <property type="component" value="Unassembled WGS sequence"/>
</dbReference>
<dbReference type="InterPro" id="IPR000719">
    <property type="entry name" value="Prot_kinase_dom"/>
</dbReference>
<evidence type="ECO:0000256" key="1">
    <source>
        <dbReference type="ARBA" id="ARBA00005527"/>
    </source>
</evidence>
<dbReference type="SUPFAM" id="SSF56112">
    <property type="entry name" value="Protein kinase-like (PK-like)"/>
    <property type="match status" value="1"/>
</dbReference>
<keyword evidence="5 10" id="KW-0418">Kinase</keyword>
<dbReference type="PANTHER" id="PTHR24057:SF0">
    <property type="entry name" value="PROTEIN KINASE SHAGGY-RELATED"/>
    <property type="match status" value="1"/>
</dbReference>
<proteinExistence type="inferred from homology"/>
<dbReference type="VEuPathDB" id="TrichDB:TVAG_407690"/>
<gene>
    <name evidence="10" type="ORF">TVAG_407690</name>
</gene>
<dbReference type="SMART" id="SM00220">
    <property type="entry name" value="S_TKc"/>
    <property type="match status" value="1"/>
</dbReference>
<evidence type="ECO:0000259" key="9">
    <source>
        <dbReference type="PROSITE" id="PS50011"/>
    </source>
</evidence>
<dbReference type="InterPro" id="IPR039192">
    <property type="entry name" value="STKc_GSK3"/>
</dbReference>
<dbReference type="GO" id="GO:0005634">
    <property type="term" value="C:nucleus"/>
    <property type="evidence" value="ECO:0000318"/>
    <property type="project" value="GO_Central"/>
</dbReference>
<evidence type="ECO:0000313" key="10">
    <source>
        <dbReference type="EMBL" id="EAX93585.1"/>
    </source>
</evidence>
<dbReference type="Gene3D" id="1.10.510.10">
    <property type="entry name" value="Transferase(Phosphotransferase) domain 1"/>
    <property type="match status" value="1"/>
</dbReference>
<dbReference type="OrthoDB" id="272141at2759"/>
<dbReference type="InterPro" id="IPR017441">
    <property type="entry name" value="Protein_kinase_ATP_BS"/>
</dbReference>
<feature type="domain" description="Protein kinase" evidence="9">
    <location>
        <begin position="26"/>
        <end position="301"/>
    </location>
</feature>
<sequence>MKPKTITQRPINRSQYITQPENTDKYRVIEKIGSGTFGNIYAIEYYDRRRLALKKVLQDPKYKNRELTMIQALRHPNCLKLHQYELKREGDQEFLYIFTDLLPTDLHKYLRKNKITTSLAKIFGYQLFNGLDYLHKINITHRDIKSSNILVDPDTGILKICDFGSAKELKINEASVSYISTRSYRAPELLYESQFYTSKIDVWAAGCVLSEMFKGGDEIFHADSNQSLKQIILNFIGTPTISDFHDMNLQLQPQFYHPGIGIEHAFNEPLDPLLLDLLKKIFVYSPVLRYTAEQAKYHPFFAEVRNGTARLPNGALFRMPIE</sequence>
<dbReference type="EMBL" id="DS113903">
    <property type="protein sequence ID" value="EAX93585.1"/>
    <property type="molecule type" value="Genomic_DNA"/>
</dbReference>
<dbReference type="FunFam" id="1.10.510.10:FF:000624">
    <property type="entry name" value="Mitogen-activated protein kinase"/>
    <property type="match status" value="1"/>
</dbReference>
<comment type="similarity">
    <text evidence="1">Belongs to the protein kinase superfamily. CMGC Ser/Thr protein kinase family. GSK-3 subfamily.</text>
</comment>
<protein>
    <submittedName>
        <fullName evidence="10">CMGC family protein kinase</fullName>
    </submittedName>
</protein>
<dbReference type="PROSITE" id="PS00107">
    <property type="entry name" value="PROTEIN_KINASE_ATP"/>
    <property type="match status" value="1"/>
</dbReference>
<dbReference type="CDD" id="cd14137">
    <property type="entry name" value="STKc_GSK3"/>
    <property type="match status" value="1"/>
</dbReference>
<dbReference type="InterPro" id="IPR011009">
    <property type="entry name" value="Kinase-like_dom_sf"/>
</dbReference>
<dbReference type="KEGG" id="tva:4751305"/>
<evidence type="ECO:0000256" key="5">
    <source>
        <dbReference type="ARBA" id="ARBA00022777"/>
    </source>
</evidence>
<dbReference type="InterPro" id="IPR008271">
    <property type="entry name" value="Ser/Thr_kinase_AS"/>
</dbReference>
<keyword evidence="2 8" id="KW-0723">Serine/threonine-protein kinase</keyword>
<reference evidence="10" key="2">
    <citation type="journal article" date="2007" name="Science">
        <title>Draft genome sequence of the sexually transmitted pathogen Trichomonas vaginalis.</title>
        <authorList>
            <person name="Carlton J.M."/>
            <person name="Hirt R.P."/>
            <person name="Silva J.C."/>
            <person name="Delcher A.L."/>
            <person name="Schatz M."/>
            <person name="Zhao Q."/>
            <person name="Wortman J.R."/>
            <person name="Bidwell S.L."/>
            <person name="Alsmark U.C.M."/>
            <person name="Besteiro S."/>
            <person name="Sicheritz-Ponten T."/>
            <person name="Noel C.J."/>
            <person name="Dacks J.B."/>
            <person name="Foster P.G."/>
            <person name="Simillion C."/>
            <person name="Van de Peer Y."/>
            <person name="Miranda-Saavedra D."/>
            <person name="Barton G.J."/>
            <person name="Westrop G.D."/>
            <person name="Mueller S."/>
            <person name="Dessi D."/>
            <person name="Fiori P.L."/>
            <person name="Ren Q."/>
            <person name="Paulsen I."/>
            <person name="Zhang H."/>
            <person name="Bastida-Corcuera F.D."/>
            <person name="Simoes-Barbosa A."/>
            <person name="Brown M.T."/>
            <person name="Hayes R.D."/>
            <person name="Mukherjee M."/>
            <person name="Okumura C.Y."/>
            <person name="Schneider R."/>
            <person name="Smith A.J."/>
            <person name="Vanacova S."/>
            <person name="Villalvazo M."/>
            <person name="Haas B.J."/>
            <person name="Pertea M."/>
            <person name="Feldblyum T.V."/>
            <person name="Utterback T.R."/>
            <person name="Shu C.L."/>
            <person name="Osoegawa K."/>
            <person name="de Jong P.J."/>
            <person name="Hrdy I."/>
            <person name="Horvathova L."/>
            <person name="Zubacova Z."/>
            <person name="Dolezal P."/>
            <person name="Malik S.B."/>
            <person name="Logsdon J.M. Jr."/>
            <person name="Henze K."/>
            <person name="Gupta A."/>
            <person name="Wang C.C."/>
            <person name="Dunne R.L."/>
            <person name="Upcroft J.A."/>
            <person name="Upcroft P."/>
            <person name="White O."/>
            <person name="Salzberg S.L."/>
            <person name="Tang P."/>
            <person name="Chiu C.-H."/>
            <person name="Lee Y.-S."/>
            <person name="Embley T.M."/>
            <person name="Coombs G.H."/>
            <person name="Mottram J.C."/>
            <person name="Tachezy J."/>
            <person name="Fraser-Liggett C.M."/>
            <person name="Johnson P.J."/>
        </authorList>
    </citation>
    <scope>NUCLEOTIDE SEQUENCE [LARGE SCALE GENOMIC DNA]</scope>
    <source>
        <strain evidence="10">G3</strain>
    </source>
</reference>
<evidence type="ECO:0000256" key="6">
    <source>
        <dbReference type="ARBA" id="ARBA00022840"/>
    </source>
</evidence>
<organism evidence="10 11">
    <name type="scientific">Trichomonas vaginalis (strain ATCC PRA-98 / G3)</name>
    <dbReference type="NCBI Taxonomy" id="412133"/>
    <lineage>
        <taxon>Eukaryota</taxon>
        <taxon>Metamonada</taxon>
        <taxon>Parabasalia</taxon>
        <taxon>Trichomonadida</taxon>
        <taxon>Trichomonadidae</taxon>
        <taxon>Trichomonas</taxon>
    </lineage>
</organism>
<dbReference type="GO" id="GO:0005524">
    <property type="term" value="F:ATP binding"/>
    <property type="evidence" value="ECO:0007669"/>
    <property type="project" value="UniProtKB-UniRule"/>
</dbReference>
<dbReference type="PANTHER" id="PTHR24057">
    <property type="entry name" value="GLYCOGEN SYNTHASE KINASE-3 ALPHA"/>
    <property type="match status" value="1"/>
</dbReference>
<keyword evidence="6 7" id="KW-0067">ATP-binding</keyword>
<dbReference type="STRING" id="5722.A2FNC2"/>
<dbReference type="PROSITE" id="PS00108">
    <property type="entry name" value="PROTEIN_KINASE_ST"/>
    <property type="match status" value="1"/>
</dbReference>
<feature type="binding site" evidence="7">
    <location>
        <position position="54"/>
    </location>
    <ligand>
        <name>ATP</name>
        <dbReference type="ChEBI" id="CHEBI:30616"/>
    </ligand>
</feature>
<dbReference type="SMR" id="A2FNC2"/>
<dbReference type="RefSeq" id="XP_001306515.1">
    <property type="nucleotide sequence ID" value="XM_001306514.1"/>
</dbReference>
<evidence type="ECO:0000256" key="8">
    <source>
        <dbReference type="RuleBase" id="RU000304"/>
    </source>
</evidence>
<dbReference type="eggNOG" id="KOG0658">
    <property type="taxonomic scope" value="Eukaryota"/>
</dbReference>
<dbReference type="Gene3D" id="3.30.200.20">
    <property type="entry name" value="Phosphorylase Kinase, domain 1"/>
    <property type="match status" value="1"/>
</dbReference>
<keyword evidence="11" id="KW-1185">Reference proteome</keyword>
<keyword evidence="4 7" id="KW-0547">Nucleotide-binding</keyword>
<dbReference type="InParanoid" id="A2FNC2"/>
<evidence type="ECO:0000313" key="11">
    <source>
        <dbReference type="Proteomes" id="UP000001542"/>
    </source>
</evidence>
<dbReference type="VEuPathDB" id="TrichDB:TVAGG3_0048370"/>
<dbReference type="PROSITE" id="PS50011">
    <property type="entry name" value="PROTEIN_KINASE_DOM"/>
    <property type="match status" value="1"/>
</dbReference>
<dbReference type="InterPro" id="IPR050591">
    <property type="entry name" value="GSK-3"/>
</dbReference>